<geneLocation type="plasmid" evidence="2">
    <name>unnamed</name>
</geneLocation>
<evidence type="ECO:0000313" key="2">
    <source>
        <dbReference type="EMBL" id="AYV24992.1"/>
    </source>
</evidence>
<dbReference type="AlphaFoldDB" id="A0A3G4VMY0"/>
<dbReference type="RefSeq" id="WP_124942287.1">
    <property type="nucleotide sequence ID" value="NZ_CP033579.1"/>
</dbReference>
<sequence length="65" mass="7801">MDPLLLTSLLALMGFAITLLRHILFKRQLWKLKQALLRHKQEHGINEALWDKFNTQTKAMLRFWL</sequence>
<gene>
    <name evidence="2" type="ORF">ECB94_27115</name>
</gene>
<protein>
    <submittedName>
        <fullName evidence="2">Uncharacterized protein</fullName>
    </submittedName>
</protein>
<organism evidence="2 3">
    <name type="scientific">Vibrio mediterranei</name>
    <dbReference type="NCBI Taxonomy" id="689"/>
    <lineage>
        <taxon>Bacteria</taxon>
        <taxon>Pseudomonadati</taxon>
        <taxon>Pseudomonadota</taxon>
        <taxon>Gammaproteobacteria</taxon>
        <taxon>Vibrionales</taxon>
        <taxon>Vibrionaceae</taxon>
        <taxon>Vibrio</taxon>
    </lineage>
</organism>
<evidence type="ECO:0000313" key="3">
    <source>
        <dbReference type="Proteomes" id="UP000279760"/>
    </source>
</evidence>
<accession>A0A3G4VMY0</accession>
<evidence type="ECO:0000256" key="1">
    <source>
        <dbReference type="SAM" id="Phobius"/>
    </source>
</evidence>
<name>A0A3G4VMY0_9VIBR</name>
<feature type="transmembrane region" description="Helical" evidence="1">
    <location>
        <begin position="6"/>
        <end position="24"/>
    </location>
</feature>
<reference evidence="2 3" key="1">
    <citation type="submission" date="2018-11" db="EMBL/GenBank/DDBJ databases">
        <title>Complete Genome Sequence of Vbrio mediterranei 117-T6: a Potential Pathogen Bacteria Isolated from the Conchocelis of Pyropia.</title>
        <authorList>
            <person name="Liu Q."/>
        </authorList>
    </citation>
    <scope>NUCLEOTIDE SEQUENCE [LARGE SCALE GENOMIC DNA]</scope>
    <source>
        <strain evidence="2 3">117-T6</strain>
        <plasmid evidence="2 3">unnamed</plasmid>
    </source>
</reference>
<dbReference type="EMBL" id="CP033579">
    <property type="protein sequence ID" value="AYV24992.1"/>
    <property type="molecule type" value="Genomic_DNA"/>
</dbReference>
<keyword evidence="1" id="KW-1133">Transmembrane helix</keyword>
<keyword evidence="2" id="KW-0614">Plasmid</keyword>
<keyword evidence="1" id="KW-0812">Transmembrane</keyword>
<dbReference type="Proteomes" id="UP000279760">
    <property type="component" value="Plasmid unnamed"/>
</dbReference>
<keyword evidence="1" id="KW-0472">Membrane</keyword>
<proteinExistence type="predicted"/>